<dbReference type="PRINTS" id="PR00385">
    <property type="entry name" value="P450"/>
</dbReference>
<comment type="similarity">
    <text evidence="3">Belongs to the cytochrome P450 family.</text>
</comment>
<keyword evidence="6" id="KW-1185">Reference proteome</keyword>
<evidence type="ECO:0000313" key="6">
    <source>
        <dbReference type="Proteomes" id="UP001497444"/>
    </source>
</evidence>
<dbReference type="InterPro" id="IPR002401">
    <property type="entry name" value="Cyt_P450_E_grp-I"/>
</dbReference>
<evidence type="ECO:0008006" key="7">
    <source>
        <dbReference type="Google" id="ProtNLM"/>
    </source>
</evidence>
<evidence type="ECO:0000256" key="2">
    <source>
        <dbReference type="ARBA" id="ARBA00023004"/>
    </source>
</evidence>
<feature type="chain" id="PRO_5047514938" description="Cytochrome P450" evidence="4">
    <location>
        <begin position="31"/>
        <end position="438"/>
    </location>
</feature>
<dbReference type="InterPro" id="IPR036396">
    <property type="entry name" value="Cyt_P450_sf"/>
</dbReference>
<dbReference type="SUPFAM" id="SSF48264">
    <property type="entry name" value="Cytochrome P450"/>
    <property type="match status" value="1"/>
</dbReference>
<gene>
    <name evidence="5" type="ORF">CSSPJE1EN1_LOCUS16355</name>
</gene>
<dbReference type="PRINTS" id="PR00463">
    <property type="entry name" value="EP450I"/>
</dbReference>
<dbReference type="PANTHER" id="PTHR24286:SF376">
    <property type="entry name" value="ABSCISIC ACID 8'-HYDROXYLASE 4"/>
    <property type="match status" value="1"/>
</dbReference>
<dbReference type="EMBL" id="OZ020098">
    <property type="protein sequence ID" value="CAK9270877.1"/>
    <property type="molecule type" value="Genomic_DNA"/>
</dbReference>
<feature type="signal peptide" evidence="4">
    <location>
        <begin position="1"/>
        <end position="30"/>
    </location>
</feature>
<dbReference type="Proteomes" id="UP001497444">
    <property type="component" value="Chromosome 3"/>
</dbReference>
<dbReference type="Pfam" id="PF00067">
    <property type="entry name" value="p450"/>
    <property type="match status" value="1"/>
</dbReference>
<evidence type="ECO:0000256" key="4">
    <source>
        <dbReference type="SAM" id="SignalP"/>
    </source>
</evidence>
<evidence type="ECO:0000256" key="3">
    <source>
        <dbReference type="RuleBase" id="RU000461"/>
    </source>
</evidence>
<evidence type="ECO:0000256" key="1">
    <source>
        <dbReference type="ARBA" id="ARBA00022723"/>
    </source>
</evidence>
<dbReference type="InterPro" id="IPR017972">
    <property type="entry name" value="Cyt_P450_CS"/>
</dbReference>
<keyword evidence="1 3" id="KW-0479">Metal-binding</keyword>
<reference evidence="5" key="1">
    <citation type="submission" date="2024-02" db="EMBL/GenBank/DDBJ databases">
        <authorList>
            <consortium name="ELIXIR-Norway"/>
            <consortium name="Elixir Norway"/>
        </authorList>
    </citation>
    <scope>NUCLEOTIDE SEQUENCE</scope>
</reference>
<keyword evidence="3" id="KW-0503">Monooxygenase</keyword>
<evidence type="ECO:0000313" key="5">
    <source>
        <dbReference type="EMBL" id="CAK9270877.1"/>
    </source>
</evidence>
<keyword evidence="3" id="KW-0560">Oxidoreductase</keyword>
<proteinExistence type="inferred from homology"/>
<dbReference type="InterPro" id="IPR001128">
    <property type="entry name" value="Cyt_P450"/>
</dbReference>
<name>A0ABP0WVK0_9BRYO</name>
<sequence length="438" mass="51064">MKHEGIETKLLCHWSLTLLSMLPFLPFCLPSRPGLRLPLGSMGWPFFGETFALRSQQQKFYMIRQRTYGELFKTHVFGYPSIVTTSPEAAKFVLVEHPHLFRRRGLPFVEDALGYRFFGYIENHRLHMKLRKQLQVPLFHLHKLIPQLEAWAISLMRSWEGRTVNALQEAKLYAFNVATLFVLGQQSENDRKELTKACECIIKGLGCWRLYFPGTNYFKACQGRYKACELVDKIVNRRRQSRTTQHVDILGILMDAEDDDKIPMSNRELRENVLTLLFAAHDAMGAALTWTLKNLRENASLLDELTDEHDKIVQRKQVPDQPLTWADIKDMLITQRVIKETLRIANVVDFSYREALEDIAYNGYLIPKGWRVMVVHTTFHLDAQNYPSPNKFDHNRFEVAPKPFTYTPFGNGAHVCLGRELAQLEMFIFLHHFTTKYR</sequence>
<protein>
    <recommendedName>
        <fullName evidence="7">Cytochrome P450</fullName>
    </recommendedName>
</protein>
<organism evidence="5 6">
    <name type="scientific">Sphagnum jensenii</name>
    <dbReference type="NCBI Taxonomy" id="128206"/>
    <lineage>
        <taxon>Eukaryota</taxon>
        <taxon>Viridiplantae</taxon>
        <taxon>Streptophyta</taxon>
        <taxon>Embryophyta</taxon>
        <taxon>Bryophyta</taxon>
        <taxon>Sphagnophytina</taxon>
        <taxon>Sphagnopsida</taxon>
        <taxon>Sphagnales</taxon>
        <taxon>Sphagnaceae</taxon>
        <taxon>Sphagnum</taxon>
    </lineage>
</organism>
<keyword evidence="2 3" id="KW-0408">Iron</keyword>
<dbReference type="Gene3D" id="1.10.630.10">
    <property type="entry name" value="Cytochrome P450"/>
    <property type="match status" value="1"/>
</dbReference>
<dbReference type="PROSITE" id="PS00086">
    <property type="entry name" value="CYTOCHROME_P450"/>
    <property type="match status" value="1"/>
</dbReference>
<keyword evidence="4" id="KW-0732">Signal</keyword>
<dbReference type="PANTHER" id="PTHR24286">
    <property type="entry name" value="CYTOCHROME P450 26"/>
    <property type="match status" value="1"/>
</dbReference>
<accession>A0ABP0WVK0</accession>
<keyword evidence="3" id="KW-0349">Heme</keyword>